<dbReference type="EMBL" id="JABBWK010000244">
    <property type="protein sequence ID" value="KAG1886861.1"/>
    <property type="molecule type" value="Genomic_DNA"/>
</dbReference>
<organism evidence="2 3">
    <name type="scientific">Suillus fuscotomentosus</name>
    <dbReference type="NCBI Taxonomy" id="1912939"/>
    <lineage>
        <taxon>Eukaryota</taxon>
        <taxon>Fungi</taxon>
        <taxon>Dikarya</taxon>
        <taxon>Basidiomycota</taxon>
        <taxon>Agaricomycotina</taxon>
        <taxon>Agaricomycetes</taxon>
        <taxon>Agaricomycetidae</taxon>
        <taxon>Boletales</taxon>
        <taxon>Suillineae</taxon>
        <taxon>Suillaceae</taxon>
        <taxon>Suillus</taxon>
    </lineage>
</organism>
<accession>A0AAD4DNR2</accession>
<dbReference type="AlphaFoldDB" id="A0AAD4DNR2"/>
<dbReference type="GeneID" id="64663785"/>
<comment type="caution">
    <text evidence="2">The sequence shown here is derived from an EMBL/GenBank/DDBJ whole genome shotgun (WGS) entry which is preliminary data.</text>
</comment>
<gene>
    <name evidence="2" type="ORF">F5891DRAFT_1224819</name>
</gene>
<evidence type="ECO:0000256" key="1">
    <source>
        <dbReference type="SAM" id="MobiDB-lite"/>
    </source>
</evidence>
<proteinExistence type="predicted"/>
<protein>
    <submittedName>
        <fullName evidence="2">Uncharacterized protein</fullName>
    </submittedName>
</protein>
<name>A0AAD4DNR2_9AGAM</name>
<reference evidence="2" key="1">
    <citation type="journal article" date="2020" name="New Phytol.">
        <title>Comparative genomics reveals dynamic genome evolution in host specialist ectomycorrhizal fungi.</title>
        <authorList>
            <person name="Lofgren L.A."/>
            <person name="Nguyen N.H."/>
            <person name="Vilgalys R."/>
            <person name="Ruytinx J."/>
            <person name="Liao H.L."/>
            <person name="Branco S."/>
            <person name="Kuo A."/>
            <person name="LaButti K."/>
            <person name="Lipzen A."/>
            <person name="Andreopoulos W."/>
            <person name="Pangilinan J."/>
            <person name="Riley R."/>
            <person name="Hundley H."/>
            <person name="Na H."/>
            <person name="Barry K."/>
            <person name="Grigoriev I.V."/>
            <person name="Stajich J.E."/>
            <person name="Kennedy P.G."/>
        </authorList>
    </citation>
    <scope>NUCLEOTIDE SEQUENCE</scope>
    <source>
        <strain evidence="2">FC203</strain>
    </source>
</reference>
<evidence type="ECO:0000313" key="2">
    <source>
        <dbReference type="EMBL" id="KAG1886861.1"/>
    </source>
</evidence>
<evidence type="ECO:0000313" key="3">
    <source>
        <dbReference type="Proteomes" id="UP001195769"/>
    </source>
</evidence>
<dbReference type="RefSeq" id="XP_041216702.1">
    <property type="nucleotide sequence ID" value="XM_041369487.1"/>
</dbReference>
<keyword evidence="3" id="KW-1185">Reference proteome</keyword>
<feature type="region of interest" description="Disordered" evidence="1">
    <location>
        <begin position="53"/>
        <end position="79"/>
    </location>
</feature>
<dbReference type="Proteomes" id="UP001195769">
    <property type="component" value="Unassembled WGS sequence"/>
</dbReference>
<sequence length="116" mass="12640">MSVNPIEIPPSRLPGDDIPIYKDDNISVSALPVSTEIHSLEYSESVIMSHSGTSAVNRRSGKRKCSSSPAAPPLQEVISHPDFDPTTLVSDMAQEWLRRIVRAMFPGSAARHSTGR</sequence>